<name>A0A1M5PWG8_9BRAD</name>
<evidence type="ECO:0000313" key="1">
    <source>
        <dbReference type="EMBL" id="SHH06124.1"/>
    </source>
</evidence>
<evidence type="ECO:0000313" key="2">
    <source>
        <dbReference type="Proteomes" id="UP000189796"/>
    </source>
</evidence>
<dbReference type="InterPro" id="IPR045404">
    <property type="entry name" value="Gp13-like"/>
</dbReference>
<accession>A0A1M5PWG8</accession>
<sequence length="325" mass="35069">MTVTALADLIVPTIFNNYVQTLTTEKSRLFRSGIITDLSSVIDAQIEGKTVNMPFFNDLDTSDEEVVLDDTTDLAVGKMTTGQDVAVKLLRGKAFGATDLSADLTGADPISQVAERFANWWDIRFQRALLATLNGAMGAANMTENVNDISGLTGGAAAFDADSFIDSAFLLGDEQGGLTGVAVHSQTLKAMVKADLIDYIPDSEGKLTIPTYMGKLVIEDDGMPVTGAGADRVFTTYIFGQGAIAYGEKSPRVAVEVERRALVGMGQEYIVNRRQWVMHPRGVKWIGTAVGPTPTNVELANSASWTRVYDHKLIRIVAFKHKIAA</sequence>
<proteinExistence type="predicted"/>
<organism evidence="1 2">
    <name type="scientific">Bradyrhizobium erythrophlei</name>
    <dbReference type="NCBI Taxonomy" id="1437360"/>
    <lineage>
        <taxon>Bacteria</taxon>
        <taxon>Pseudomonadati</taxon>
        <taxon>Pseudomonadota</taxon>
        <taxon>Alphaproteobacteria</taxon>
        <taxon>Hyphomicrobiales</taxon>
        <taxon>Nitrobacteraceae</taxon>
        <taxon>Bradyrhizobium</taxon>
    </lineage>
</organism>
<dbReference type="EMBL" id="LT670817">
    <property type="protein sequence ID" value="SHH06124.1"/>
    <property type="molecule type" value="Genomic_DNA"/>
</dbReference>
<gene>
    <name evidence="1" type="ORF">SAMN05443248_3540</name>
</gene>
<dbReference type="OrthoDB" id="6440753at2"/>
<protein>
    <submittedName>
        <fullName evidence="1">Uncharacterized protein</fullName>
    </submittedName>
</protein>
<dbReference type="AlphaFoldDB" id="A0A1M5PWG8"/>
<dbReference type="Pfam" id="PF20036">
    <property type="entry name" value="Gp13-like"/>
    <property type="match status" value="1"/>
</dbReference>
<dbReference type="RefSeq" id="WP_079602520.1">
    <property type="nucleotide sequence ID" value="NZ_LT670817.1"/>
</dbReference>
<dbReference type="Proteomes" id="UP000189796">
    <property type="component" value="Chromosome I"/>
</dbReference>
<reference evidence="1 2" key="1">
    <citation type="submission" date="2016-11" db="EMBL/GenBank/DDBJ databases">
        <authorList>
            <person name="Jaros S."/>
            <person name="Januszkiewicz K."/>
            <person name="Wedrychowicz H."/>
        </authorList>
    </citation>
    <scope>NUCLEOTIDE SEQUENCE [LARGE SCALE GENOMIC DNA]</scope>
    <source>
        <strain evidence="1 2">GAS138</strain>
    </source>
</reference>